<proteinExistence type="predicted"/>
<evidence type="ECO:0000313" key="1">
    <source>
        <dbReference type="EMBL" id="MCD1655527.1"/>
    </source>
</evidence>
<dbReference type="AlphaFoldDB" id="A0AAE3JIR4"/>
<sequence>MSNRENNEIAWNQMTEGESYWGNLSPDKIGFRVSNRILNLDNARRFMGKGMVSVINKGGEYWDLYVHAEALLPGLPMITQLSIWFGMLALEGVFRWDVGFALLFAVDKGVTVDNPRNVYLYFEGLKRLGFSWCEMEVAEDFPQNTRPIKRLDKTVGHKFRSTLYSDDGVCYKRNYIDEYGVARVESKAKRKDLVCEYNRAQKLGLKNGLWRIELRLQKYHLNRFTPYDLCLDFHSWVFWRKDKLEKFVRKAVKPGAWEVVNIWGN</sequence>
<organism evidence="1 2">
    <name type="scientific">Teretinema zuelzerae</name>
    <dbReference type="NCBI Taxonomy" id="156"/>
    <lineage>
        <taxon>Bacteria</taxon>
        <taxon>Pseudomonadati</taxon>
        <taxon>Spirochaetota</taxon>
        <taxon>Spirochaetia</taxon>
        <taxon>Spirochaetales</taxon>
        <taxon>Treponemataceae</taxon>
        <taxon>Teretinema</taxon>
    </lineage>
</organism>
<dbReference type="Proteomes" id="UP001198163">
    <property type="component" value="Unassembled WGS sequence"/>
</dbReference>
<dbReference type="EMBL" id="JAINWA010000003">
    <property type="protein sequence ID" value="MCD1655527.1"/>
    <property type="molecule type" value="Genomic_DNA"/>
</dbReference>
<keyword evidence="2" id="KW-1185">Reference proteome</keyword>
<accession>A0AAE3JIR4</accession>
<comment type="caution">
    <text evidence="1">The sequence shown here is derived from an EMBL/GenBank/DDBJ whole genome shotgun (WGS) entry which is preliminary data.</text>
</comment>
<dbReference type="RefSeq" id="WP_230756844.1">
    <property type="nucleotide sequence ID" value="NZ_JAINWA010000003.1"/>
</dbReference>
<evidence type="ECO:0000313" key="2">
    <source>
        <dbReference type="Proteomes" id="UP001198163"/>
    </source>
</evidence>
<protein>
    <submittedName>
        <fullName evidence="1">Uncharacterized protein</fullName>
    </submittedName>
</protein>
<name>A0AAE3JIR4_9SPIR</name>
<reference evidence="1" key="1">
    <citation type="submission" date="2021-08" db="EMBL/GenBank/DDBJ databases">
        <title>Comparative analyses of Brucepasteria parasyntrophica and Teretinema zuelzerae.</title>
        <authorList>
            <person name="Song Y."/>
            <person name="Brune A."/>
        </authorList>
    </citation>
    <scope>NUCLEOTIDE SEQUENCE</scope>
    <source>
        <strain evidence="1">DSM 1903</strain>
    </source>
</reference>
<gene>
    <name evidence="1" type="ORF">K7J14_12575</name>
</gene>